<feature type="non-terminal residue" evidence="1">
    <location>
        <position position="30"/>
    </location>
</feature>
<name>A0A392TNB7_9FABA</name>
<keyword evidence="2" id="KW-1185">Reference proteome</keyword>
<accession>A0A392TNB7</accession>
<evidence type="ECO:0000313" key="2">
    <source>
        <dbReference type="Proteomes" id="UP000265520"/>
    </source>
</evidence>
<organism evidence="1 2">
    <name type="scientific">Trifolium medium</name>
    <dbReference type="NCBI Taxonomy" id="97028"/>
    <lineage>
        <taxon>Eukaryota</taxon>
        <taxon>Viridiplantae</taxon>
        <taxon>Streptophyta</taxon>
        <taxon>Embryophyta</taxon>
        <taxon>Tracheophyta</taxon>
        <taxon>Spermatophyta</taxon>
        <taxon>Magnoliopsida</taxon>
        <taxon>eudicotyledons</taxon>
        <taxon>Gunneridae</taxon>
        <taxon>Pentapetalae</taxon>
        <taxon>rosids</taxon>
        <taxon>fabids</taxon>
        <taxon>Fabales</taxon>
        <taxon>Fabaceae</taxon>
        <taxon>Papilionoideae</taxon>
        <taxon>50 kb inversion clade</taxon>
        <taxon>NPAAA clade</taxon>
        <taxon>Hologalegina</taxon>
        <taxon>IRL clade</taxon>
        <taxon>Trifolieae</taxon>
        <taxon>Trifolium</taxon>
    </lineage>
</organism>
<protein>
    <submittedName>
        <fullName evidence="1">Uncharacterized protein</fullName>
    </submittedName>
</protein>
<sequence length="30" mass="3345">MRVNSMGIVHMVTTPELGRMEVSTLEIGKK</sequence>
<proteinExistence type="predicted"/>
<dbReference type="AlphaFoldDB" id="A0A392TNB7"/>
<dbReference type="Proteomes" id="UP000265520">
    <property type="component" value="Unassembled WGS sequence"/>
</dbReference>
<reference evidence="1 2" key="1">
    <citation type="journal article" date="2018" name="Front. Plant Sci.">
        <title>Red Clover (Trifolium pratense) and Zigzag Clover (T. medium) - A Picture of Genomic Similarities and Differences.</title>
        <authorList>
            <person name="Dluhosova J."/>
            <person name="Istvanek J."/>
            <person name="Nedelnik J."/>
            <person name="Repkova J."/>
        </authorList>
    </citation>
    <scope>NUCLEOTIDE SEQUENCE [LARGE SCALE GENOMIC DNA]</scope>
    <source>
        <strain evidence="2">cv. 10/8</strain>
        <tissue evidence="1">Leaf</tissue>
    </source>
</reference>
<comment type="caution">
    <text evidence="1">The sequence shown here is derived from an EMBL/GenBank/DDBJ whole genome shotgun (WGS) entry which is preliminary data.</text>
</comment>
<dbReference type="EMBL" id="LXQA010622651">
    <property type="protein sequence ID" value="MCI62649.1"/>
    <property type="molecule type" value="Genomic_DNA"/>
</dbReference>
<evidence type="ECO:0000313" key="1">
    <source>
        <dbReference type="EMBL" id="MCI62649.1"/>
    </source>
</evidence>